<feature type="region of interest" description="Disordered" evidence="1">
    <location>
        <begin position="43"/>
        <end position="164"/>
    </location>
</feature>
<dbReference type="HOGENOM" id="CLU_076945_0_0_1"/>
<proteinExistence type="predicted"/>
<dbReference type="Proteomes" id="UP000019478">
    <property type="component" value="Unassembled WGS sequence"/>
</dbReference>
<evidence type="ECO:0000256" key="1">
    <source>
        <dbReference type="SAM" id="MobiDB-lite"/>
    </source>
</evidence>
<feature type="region of interest" description="Disordered" evidence="1">
    <location>
        <begin position="254"/>
        <end position="355"/>
    </location>
</feature>
<protein>
    <submittedName>
        <fullName evidence="3">Uncharacterized protein</fullName>
    </submittedName>
</protein>
<feature type="signal peptide" evidence="2">
    <location>
        <begin position="1"/>
        <end position="21"/>
    </location>
</feature>
<dbReference type="EMBL" id="AMGY01000011">
    <property type="protein sequence ID" value="EXJ77080.1"/>
    <property type="molecule type" value="Genomic_DNA"/>
</dbReference>
<feature type="compositionally biased region" description="Polar residues" evidence="1">
    <location>
        <begin position="135"/>
        <end position="164"/>
    </location>
</feature>
<keyword evidence="2" id="KW-0732">Signal</keyword>
<reference evidence="3 4" key="1">
    <citation type="submission" date="2013-03" db="EMBL/GenBank/DDBJ databases">
        <title>The Genome Sequence of Capronia epimyces CBS 606.96.</title>
        <authorList>
            <consortium name="The Broad Institute Genomics Platform"/>
            <person name="Cuomo C."/>
            <person name="de Hoog S."/>
            <person name="Gorbushina A."/>
            <person name="Walker B."/>
            <person name="Young S.K."/>
            <person name="Zeng Q."/>
            <person name="Gargeya S."/>
            <person name="Fitzgerald M."/>
            <person name="Haas B."/>
            <person name="Abouelleil A."/>
            <person name="Allen A.W."/>
            <person name="Alvarado L."/>
            <person name="Arachchi H.M."/>
            <person name="Berlin A.M."/>
            <person name="Chapman S.B."/>
            <person name="Gainer-Dewar J."/>
            <person name="Goldberg J."/>
            <person name="Griggs A."/>
            <person name="Gujja S."/>
            <person name="Hansen M."/>
            <person name="Howarth C."/>
            <person name="Imamovic A."/>
            <person name="Ireland A."/>
            <person name="Larimer J."/>
            <person name="McCowan C."/>
            <person name="Murphy C."/>
            <person name="Pearson M."/>
            <person name="Poon T.W."/>
            <person name="Priest M."/>
            <person name="Roberts A."/>
            <person name="Saif S."/>
            <person name="Shea T."/>
            <person name="Sisk P."/>
            <person name="Sykes S."/>
            <person name="Wortman J."/>
            <person name="Nusbaum C."/>
            <person name="Birren B."/>
        </authorList>
    </citation>
    <scope>NUCLEOTIDE SEQUENCE [LARGE SCALE GENOMIC DNA]</scope>
    <source>
        <strain evidence="3 4">CBS 606.96</strain>
    </source>
</reference>
<name>W9XIA3_9EURO</name>
<comment type="caution">
    <text evidence="3">The sequence shown here is derived from an EMBL/GenBank/DDBJ whole genome shotgun (WGS) entry which is preliminary data.</text>
</comment>
<feature type="compositionally biased region" description="Acidic residues" evidence="1">
    <location>
        <begin position="321"/>
        <end position="333"/>
    </location>
</feature>
<accession>W9XIA3</accession>
<feature type="region of interest" description="Disordered" evidence="1">
    <location>
        <begin position="228"/>
        <end position="247"/>
    </location>
</feature>
<feature type="compositionally biased region" description="Basic and acidic residues" evidence="1">
    <location>
        <begin position="65"/>
        <end position="108"/>
    </location>
</feature>
<evidence type="ECO:0000256" key="2">
    <source>
        <dbReference type="SAM" id="SignalP"/>
    </source>
</evidence>
<dbReference type="eggNOG" id="ENOG502SII2">
    <property type="taxonomic scope" value="Eukaryota"/>
</dbReference>
<sequence>MVPPVGIIITVTILVAAGVAAYENPQVRAWIDRTRHKISMGLHTLGDEIHPNSSQRRRPSLNDASMHEDKSESADERRRQAIAEIMERGRIMEERNKRRKTTGPDRTRTSSFDTMVDENGMLLHEPGHGGAEPAASSSAVDTSAHSASLKQRQKPSQSDEVPTTLQHSMNLSHSRMQLSPLLIDQDNDTNLFESRYEQEMREAWSIPVSDRRLELPSSHASESLIDLTPTTEDAPDPDFSVPSAEHLHRPLGNSDYFRVSAGNSTPTLPDHDLQRLMPGQSPGSLPWIADDRSTPNNRAPTPTPSTGSLSGSMSNIHPSEAEENSDDLLSEEGDGIRTPASVWTEVDSTVSGDFN</sequence>
<keyword evidence="4" id="KW-1185">Reference proteome</keyword>
<evidence type="ECO:0000313" key="3">
    <source>
        <dbReference type="EMBL" id="EXJ77080.1"/>
    </source>
</evidence>
<dbReference type="AlphaFoldDB" id="W9XIA3"/>
<feature type="compositionally biased region" description="Polar residues" evidence="1">
    <location>
        <begin position="346"/>
        <end position="355"/>
    </location>
</feature>
<dbReference type="OrthoDB" id="3926760at2759"/>
<organism evidence="3 4">
    <name type="scientific">Capronia epimyces CBS 606.96</name>
    <dbReference type="NCBI Taxonomy" id="1182542"/>
    <lineage>
        <taxon>Eukaryota</taxon>
        <taxon>Fungi</taxon>
        <taxon>Dikarya</taxon>
        <taxon>Ascomycota</taxon>
        <taxon>Pezizomycotina</taxon>
        <taxon>Eurotiomycetes</taxon>
        <taxon>Chaetothyriomycetidae</taxon>
        <taxon>Chaetothyriales</taxon>
        <taxon>Herpotrichiellaceae</taxon>
        <taxon>Capronia</taxon>
    </lineage>
</organism>
<dbReference type="RefSeq" id="XP_007738518.1">
    <property type="nucleotide sequence ID" value="XM_007740328.1"/>
</dbReference>
<gene>
    <name evidence="3" type="ORF">A1O3_10238</name>
</gene>
<dbReference type="GeneID" id="19174318"/>
<feature type="chain" id="PRO_5004931947" evidence="2">
    <location>
        <begin position="22"/>
        <end position="355"/>
    </location>
</feature>
<evidence type="ECO:0000313" key="4">
    <source>
        <dbReference type="Proteomes" id="UP000019478"/>
    </source>
</evidence>
<feature type="compositionally biased region" description="Low complexity" evidence="1">
    <location>
        <begin position="304"/>
        <end position="314"/>
    </location>
</feature>